<feature type="domain" description="Methyltransferase" evidence="1">
    <location>
        <begin position="19"/>
        <end position="112"/>
    </location>
</feature>
<sequence length="214" mass="22833">PLLALMVTRLRLRPGQLLVDAGCGTGGVGLWLARAMSARLAGLDLSPVAIAHAAARRPHFLPQGRASFSVAPIEATGLPSGRTHGAVSVDALGFAPDPDAALRELGRLLAPGARLAATRAARRGAETAWEAQARAAGLLVEHVDERPGEPVMWQRLYRLWIGHETELRRELGDAQAENMLREAHRMLPALPGRRAVLLTLRRPPTAPGPARGGR</sequence>
<feature type="non-terminal residue" evidence="2">
    <location>
        <position position="1"/>
    </location>
</feature>
<evidence type="ECO:0000259" key="1">
    <source>
        <dbReference type="Pfam" id="PF13649"/>
    </source>
</evidence>
<dbReference type="OrthoDB" id="3372196at2"/>
<dbReference type="GO" id="GO:0008168">
    <property type="term" value="F:methyltransferase activity"/>
    <property type="evidence" value="ECO:0007669"/>
    <property type="project" value="UniProtKB-KW"/>
</dbReference>
<evidence type="ECO:0000313" key="2">
    <source>
        <dbReference type="EMBL" id="RKN50087.1"/>
    </source>
</evidence>
<proteinExistence type="predicted"/>
<dbReference type="Gene3D" id="3.40.50.150">
    <property type="entry name" value="Vaccinia Virus protein VP39"/>
    <property type="match status" value="1"/>
</dbReference>
<reference evidence="2 3" key="1">
    <citation type="journal article" date="2015" name="Antonie Van Leeuwenhoek">
        <title>Streptomyces klenkii sp. nov., isolated from deep marine sediment.</title>
        <authorList>
            <person name="Veyisoglu A."/>
            <person name="Sahin N."/>
        </authorList>
    </citation>
    <scope>NUCLEOTIDE SEQUENCE [LARGE SCALE GENOMIC DNA]</scope>
    <source>
        <strain evidence="2 3">KCTC 29202</strain>
    </source>
</reference>
<accession>A0A3A9ZRL2</accession>
<dbReference type="InterPro" id="IPR029063">
    <property type="entry name" value="SAM-dependent_MTases_sf"/>
</dbReference>
<organism evidence="2 3">
    <name type="scientific">Streptomyces klenkii</name>
    <dbReference type="NCBI Taxonomy" id="1420899"/>
    <lineage>
        <taxon>Bacteria</taxon>
        <taxon>Bacillati</taxon>
        <taxon>Actinomycetota</taxon>
        <taxon>Actinomycetes</taxon>
        <taxon>Kitasatosporales</taxon>
        <taxon>Streptomycetaceae</taxon>
        <taxon>Streptomyces</taxon>
    </lineage>
</organism>
<dbReference type="Pfam" id="PF13649">
    <property type="entry name" value="Methyltransf_25"/>
    <property type="match status" value="1"/>
</dbReference>
<dbReference type="InterPro" id="IPR041698">
    <property type="entry name" value="Methyltransf_25"/>
</dbReference>
<name>A0A3A9ZRL2_9ACTN</name>
<protein>
    <submittedName>
        <fullName evidence="2">Class I SAM-dependent methyltransferase</fullName>
    </submittedName>
</protein>
<dbReference type="PANTHER" id="PTHR43591">
    <property type="entry name" value="METHYLTRANSFERASE"/>
    <property type="match status" value="1"/>
</dbReference>
<keyword evidence="2" id="KW-0489">Methyltransferase</keyword>
<gene>
    <name evidence="2" type="ORF">D7231_35845</name>
</gene>
<dbReference type="SUPFAM" id="SSF53335">
    <property type="entry name" value="S-adenosyl-L-methionine-dependent methyltransferases"/>
    <property type="match status" value="1"/>
</dbReference>
<comment type="caution">
    <text evidence="2">The sequence shown here is derived from an EMBL/GenBank/DDBJ whole genome shotgun (WGS) entry which is preliminary data.</text>
</comment>
<dbReference type="RefSeq" id="WP_147449932.1">
    <property type="nucleotide sequence ID" value="NZ_RBAM01000212.1"/>
</dbReference>
<dbReference type="EMBL" id="RBAM01000212">
    <property type="protein sequence ID" value="RKN50087.1"/>
    <property type="molecule type" value="Genomic_DNA"/>
</dbReference>
<evidence type="ECO:0000313" key="3">
    <source>
        <dbReference type="Proteomes" id="UP000270343"/>
    </source>
</evidence>
<keyword evidence="3" id="KW-1185">Reference proteome</keyword>
<dbReference type="GO" id="GO:0032259">
    <property type="term" value="P:methylation"/>
    <property type="evidence" value="ECO:0007669"/>
    <property type="project" value="UniProtKB-KW"/>
</dbReference>
<dbReference type="Proteomes" id="UP000270343">
    <property type="component" value="Unassembled WGS sequence"/>
</dbReference>
<keyword evidence="2" id="KW-0808">Transferase</keyword>
<dbReference type="AlphaFoldDB" id="A0A3A9ZRL2"/>
<dbReference type="CDD" id="cd02440">
    <property type="entry name" value="AdoMet_MTases"/>
    <property type="match status" value="1"/>
</dbReference>